<dbReference type="Gene3D" id="1.10.260.40">
    <property type="entry name" value="lambda repressor-like DNA-binding domains"/>
    <property type="match status" value="1"/>
</dbReference>
<keyword evidence="2" id="KW-0238">DNA-binding</keyword>
<proteinExistence type="predicted"/>
<gene>
    <name evidence="2" type="ORF">plasmid_LIBA6289_00009</name>
</gene>
<accession>A0A2R4NC40</accession>
<dbReference type="PROSITE" id="PS50943">
    <property type="entry name" value="HTH_CROC1"/>
    <property type="match status" value="1"/>
</dbReference>
<geneLocation type="plasmid" evidence="2">
    <name>LIBA6289</name>
</geneLocation>
<dbReference type="Pfam" id="PF13443">
    <property type="entry name" value="HTH_26"/>
    <property type="match status" value="1"/>
</dbReference>
<dbReference type="CDD" id="cd00093">
    <property type="entry name" value="HTH_XRE"/>
    <property type="match status" value="1"/>
</dbReference>
<dbReference type="AlphaFoldDB" id="A0A2R4NC40"/>
<feature type="domain" description="HTH cro/C1-type" evidence="1">
    <location>
        <begin position="1"/>
        <end position="39"/>
    </location>
</feature>
<dbReference type="GO" id="GO:0003677">
    <property type="term" value="F:DNA binding"/>
    <property type="evidence" value="ECO:0007669"/>
    <property type="project" value="UniProtKB-KW"/>
</dbReference>
<evidence type="ECO:0000259" key="1">
    <source>
        <dbReference type="PROSITE" id="PS50943"/>
    </source>
</evidence>
<keyword evidence="2" id="KW-0614">Plasmid</keyword>
<name>A0A2R4NC40_CLODI</name>
<sequence length="79" mass="8967">MSNIPKGTLDKILNGTTKDPKFETLKSLARALNCTLNDFDDMNTINTDIKAKEFNYLFTQIDNETKDLIIGIMKKVLNN</sequence>
<reference evidence="2" key="1">
    <citation type="journal article" date="2018" name="Genome Biol. Evol.">
        <title>Two Groups of Cocirculating, Epidemic Clostridiodes difficile Strains Microdiversify through Different Mechanisms.</title>
        <authorList>
            <person name="Murillo T."/>
            <person name="Ramirez-Vargas G."/>
            <person name="Riedel T."/>
            <person name="Overmann J."/>
            <person name="Andersen J.M."/>
            <person name="Guzman-Verri C."/>
            <person name="Chaves-Olarte E."/>
            <person name="Rodriguez C."/>
        </authorList>
    </citation>
    <scope>NUCLEOTIDE SEQUENCE</scope>
    <source>
        <strain evidence="2">LIBA-6289</strain>
        <plasmid evidence="2">LIBA6289</plasmid>
    </source>
</reference>
<evidence type="ECO:0000313" key="2">
    <source>
        <dbReference type="EMBL" id="AVX33695.1"/>
    </source>
</evidence>
<dbReference type="EMBL" id="MF547664">
    <property type="protein sequence ID" value="AVX33695.1"/>
    <property type="molecule type" value="Genomic_DNA"/>
</dbReference>
<protein>
    <submittedName>
        <fullName evidence="2">DNA-binding protein</fullName>
    </submittedName>
</protein>
<dbReference type="SUPFAM" id="SSF47413">
    <property type="entry name" value="lambda repressor-like DNA-binding domains"/>
    <property type="match status" value="1"/>
</dbReference>
<dbReference type="InterPro" id="IPR010982">
    <property type="entry name" value="Lambda_DNA-bd_dom_sf"/>
</dbReference>
<organism evidence="2">
    <name type="scientific">Clostridioides difficile</name>
    <name type="common">Peptoclostridium difficile</name>
    <dbReference type="NCBI Taxonomy" id="1496"/>
    <lineage>
        <taxon>Bacteria</taxon>
        <taxon>Bacillati</taxon>
        <taxon>Bacillota</taxon>
        <taxon>Clostridia</taxon>
        <taxon>Peptostreptococcales</taxon>
        <taxon>Peptostreptococcaceae</taxon>
        <taxon>Clostridioides</taxon>
    </lineage>
</organism>
<dbReference type="InterPro" id="IPR001387">
    <property type="entry name" value="Cro/C1-type_HTH"/>
</dbReference>